<dbReference type="PROSITE" id="PS00411">
    <property type="entry name" value="KINESIN_MOTOR_1"/>
    <property type="match status" value="1"/>
</dbReference>
<keyword evidence="5 6" id="KW-0505">Motor protein</keyword>
<evidence type="ECO:0000259" key="10">
    <source>
        <dbReference type="PROSITE" id="PS50067"/>
    </source>
</evidence>
<accession>A0A5J4WU93</accession>
<evidence type="ECO:0000313" key="12">
    <source>
        <dbReference type="Proteomes" id="UP000324800"/>
    </source>
</evidence>
<evidence type="ECO:0000256" key="1">
    <source>
        <dbReference type="ARBA" id="ARBA00022701"/>
    </source>
</evidence>
<dbReference type="GO" id="GO:0005524">
    <property type="term" value="F:ATP binding"/>
    <property type="evidence" value="ECO:0007669"/>
    <property type="project" value="UniProtKB-UniRule"/>
</dbReference>
<evidence type="ECO:0000256" key="8">
    <source>
        <dbReference type="SAM" id="Coils"/>
    </source>
</evidence>
<evidence type="ECO:0000256" key="9">
    <source>
        <dbReference type="SAM" id="MobiDB-lite"/>
    </source>
</evidence>
<dbReference type="PANTHER" id="PTHR47968">
    <property type="entry name" value="CENTROMERE PROTEIN E"/>
    <property type="match status" value="1"/>
</dbReference>
<dbReference type="SMART" id="SM00129">
    <property type="entry name" value="KISc"/>
    <property type="match status" value="1"/>
</dbReference>
<dbReference type="SUPFAM" id="SSF52540">
    <property type="entry name" value="P-loop containing nucleoside triphosphate hydrolases"/>
    <property type="match status" value="1"/>
</dbReference>
<dbReference type="EMBL" id="SNRW01001116">
    <property type="protein sequence ID" value="KAA6397719.1"/>
    <property type="molecule type" value="Genomic_DNA"/>
</dbReference>
<feature type="compositionally biased region" description="Basic and acidic residues" evidence="9">
    <location>
        <begin position="683"/>
        <end position="693"/>
    </location>
</feature>
<evidence type="ECO:0000256" key="7">
    <source>
        <dbReference type="RuleBase" id="RU000394"/>
    </source>
</evidence>
<dbReference type="GO" id="GO:0005874">
    <property type="term" value="C:microtubule"/>
    <property type="evidence" value="ECO:0007669"/>
    <property type="project" value="UniProtKB-KW"/>
</dbReference>
<feature type="binding site" evidence="6">
    <location>
        <begin position="91"/>
        <end position="98"/>
    </location>
    <ligand>
        <name>ATP</name>
        <dbReference type="ChEBI" id="CHEBI:30616"/>
    </ligand>
</feature>
<dbReference type="Pfam" id="PF00225">
    <property type="entry name" value="Kinesin"/>
    <property type="match status" value="2"/>
</dbReference>
<dbReference type="Gene3D" id="3.40.850.10">
    <property type="entry name" value="Kinesin motor domain"/>
    <property type="match status" value="1"/>
</dbReference>
<dbReference type="InterPro" id="IPR019821">
    <property type="entry name" value="Kinesin_motor_CS"/>
</dbReference>
<dbReference type="Proteomes" id="UP000324800">
    <property type="component" value="Unassembled WGS sequence"/>
</dbReference>
<dbReference type="OrthoDB" id="3176171at2759"/>
<dbReference type="PRINTS" id="PR00380">
    <property type="entry name" value="KINESINHEAVY"/>
</dbReference>
<evidence type="ECO:0000313" key="11">
    <source>
        <dbReference type="EMBL" id="KAA6397719.1"/>
    </source>
</evidence>
<comment type="similarity">
    <text evidence="6 7">Belongs to the TRAFAC class myosin-kinesin ATPase superfamily. Kinesin family.</text>
</comment>
<evidence type="ECO:0000256" key="4">
    <source>
        <dbReference type="ARBA" id="ARBA00023054"/>
    </source>
</evidence>
<dbReference type="AlphaFoldDB" id="A0A5J4WU93"/>
<feature type="region of interest" description="Disordered" evidence="9">
    <location>
        <begin position="656"/>
        <end position="693"/>
    </location>
</feature>
<sequence>MRETIRVFVRTRPTINFPHDAIILDTNKSVMELNIKQESRDQVIKNSQERYSFTFNGILHNASQETVYQLCARELLTSSLQGYNSTLMAYGQTGAGKTYTMLGPSDSFAYRGVIPRVISDLFREIQNKPDTAFTVRISYFEIYNEVIKDLLLSVNLPKTDLYSQSTKVGAGTGFGQTQKGKDDKTVYGDDLQVIEDSHGNTIVRNLTTPIATCEEEALHLLLEGNTNRAVGAHELNTHSSHCVFTIYLEMRSRIDSSAGTTSSKFHLVDLAGSERVGKKPTANQQAIENAGQAGSQKGGGTQSLTNPNTIGYGTPSKETQLLKEANYINRSLTFLEQVIVALGDRRRDHIPYRQCKLTNVLKDSLGGNCKTIMIANIQAEQLFLDETLSTCRFAQRIAKVSNDATICLREDTGAQLKRLEKEVADLREELAMHDALAGRGRMNYEQYSEEQRKDLADEMRSFVDGEFEVDDIIGGDSTSGPGVTAIGDDAGKRTTQSSGAGLSVRHVKEMLMCLRNICRQAKADAFQELKVEMMAQGGELASGAAAASLIQQQQQQSSTIGIAQPQVAGKTTATGAQQVQAKGVTSGGLTAQQSQQQTQQIKQSDSYVGDIDPHSGFGMGIALDGAPPATLKATLLSSVQPGQSNQQGQANIIGQQNAGQQGQGGQGVQGQGQQTVGSPINQQREKIGTPKPTNKKEQAFEAYKTMNTTSGPELQQQLTALKGNLKQLKNEALIKGETANGAKKQIDDIMKQLNQKQQRRKQYQQGQDDGPEDVDAEEYQLVKQMNEAKTTYKQNYDQLKLLRAEINYNEGLLETCKRKILSDFEVWYQKEEGGKTKEGDNDDEDDGYTALLKSQQKGRGAAKQAGRSGTPSNQGDQGAGGKYAEEELDTQEQFELIEREKMMAENPDAMAYYAAMKNVKQNKRSGPVKK</sequence>
<dbReference type="InterPro" id="IPR027417">
    <property type="entry name" value="P-loop_NTPase"/>
</dbReference>
<keyword evidence="3 6" id="KW-0067">ATP-binding</keyword>
<evidence type="ECO:0000256" key="3">
    <source>
        <dbReference type="ARBA" id="ARBA00022840"/>
    </source>
</evidence>
<feature type="region of interest" description="Disordered" evidence="9">
    <location>
        <begin position="832"/>
        <end position="896"/>
    </location>
</feature>
<protein>
    <recommendedName>
        <fullName evidence="7">Kinesin-like protein</fullName>
    </recommendedName>
</protein>
<dbReference type="PANTHER" id="PTHR47968:SF36">
    <property type="entry name" value="KINESIN HEAVY CHAIN ISOFORM X1"/>
    <property type="match status" value="1"/>
</dbReference>
<dbReference type="Pfam" id="PF23735">
    <property type="entry name" value="KIF9"/>
    <property type="match status" value="1"/>
</dbReference>
<name>A0A5J4WU93_9EUKA</name>
<proteinExistence type="inferred from homology"/>
<keyword evidence="4 8" id="KW-0175">Coiled coil</keyword>
<feature type="compositionally biased region" description="Polar residues" evidence="9">
    <location>
        <begin position="867"/>
        <end position="876"/>
    </location>
</feature>
<feature type="compositionally biased region" description="Gly residues" evidence="9">
    <location>
        <begin position="661"/>
        <end position="670"/>
    </location>
</feature>
<dbReference type="InterPro" id="IPR001752">
    <property type="entry name" value="Kinesin_motor_dom"/>
</dbReference>
<reference evidence="11 12" key="1">
    <citation type="submission" date="2019-03" db="EMBL/GenBank/DDBJ databases">
        <title>Single cell metagenomics reveals metabolic interactions within the superorganism composed of flagellate Streblomastix strix and complex community of Bacteroidetes bacteria on its surface.</title>
        <authorList>
            <person name="Treitli S.C."/>
            <person name="Kolisko M."/>
            <person name="Husnik F."/>
            <person name="Keeling P."/>
            <person name="Hampl V."/>
        </authorList>
    </citation>
    <scope>NUCLEOTIDE SEQUENCE [LARGE SCALE GENOMIC DNA]</scope>
    <source>
        <strain evidence="11">ST1C</strain>
    </source>
</reference>
<dbReference type="InterPro" id="IPR056524">
    <property type="entry name" value="KIF6/9_C"/>
</dbReference>
<gene>
    <name evidence="11" type="ORF">EZS28_006758</name>
</gene>
<feature type="region of interest" description="Disordered" evidence="9">
    <location>
        <begin position="290"/>
        <end position="312"/>
    </location>
</feature>
<dbReference type="InterPro" id="IPR036961">
    <property type="entry name" value="Kinesin_motor_dom_sf"/>
</dbReference>
<evidence type="ECO:0000256" key="5">
    <source>
        <dbReference type="ARBA" id="ARBA00023175"/>
    </source>
</evidence>
<dbReference type="PROSITE" id="PS50067">
    <property type="entry name" value="KINESIN_MOTOR_2"/>
    <property type="match status" value="1"/>
</dbReference>
<comment type="caution">
    <text evidence="11">The sequence shown here is derived from an EMBL/GenBank/DDBJ whole genome shotgun (WGS) entry which is preliminary data.</text>
</comment>
<evidence type="ECO:0000256" key="6">
    <source>
        <dbReference type="PROSITE-ProRule" id="PRU00283"/>
    </source>
</evidence>
<feature type="compositionally biased region" description="Polar residues" evidence="9">
    <location>
        <begin position="302"/>
        <end position="312"/>
    </location>
</feature>
<evidence type="ECO:0000256" key="2">
    <source>
        <dbReference type="ARBA" id="ARBA00022741"/>
    </source>
</evidence>
<dbReference type="GO" id="GO:0008017">
    <property type="term" value="F:microtubule binding"/>
    <property type="evidence" value="ECO:0007669"/>
    <property type="project" value="InterPro"/>
</dbReference>
<dbReference type="InterPro" id="IPR027640">
    <property type="entry name" value="Kinesin-like_fam"/>
</dbReference>
<organism evidence="11 12">
    <name type="scientific">Streblomastix strix</name>
    <dbReference type="NCBI Taxonomy" id="222440"/>
    <lineage>
        <taxon>Eukaryota</taxon>
        <taxon>Metamonada</taxon>
        <taxon>Preaxostyla</taxon>
        <taxon>Oxymonadida</taxon>
        <taxon>Streblomastigidae</taxon>
        <taxon>Streblomastix</taxon>
    </lineage>
</organism>
<keyword evidence="1 7" id="KW-0493">Microtubule</keyword>
<dbReference type="GO" id="GO:0007018">
    <property type="term" value="P:microtubule-based movement"/>
    <property type="evidence" value="ECO:0007669"/>
    <property type="project" value="InterPro"/>
</dbReference>
<dbReference type="GO" id="GO:0003777">
    <property type="term" value="F:microtubule motor activity"/>
    <property type="evidence" value="ECO:0007669"/>
    <property type="project" value="InterPro"/>
</dbReference>
<feature type="coiled-coil region" evidence="8">
    <location>
        <begin position="409"/>
        <end position="436"/>
    </location>
</feature>
<keyword evidence="2 6" id="KW-0547">Nucleotide-binding</keyword>
<feature type="domain" description="Kinesin motor" evidence="10">
    <location>
        <begin position="4"/>
        <end position="400"/>
    </location>
</feature>
<feature type="region of interest" description="Disordered" evidence="9">
    <location>
        <begin position="753"/>
        <end position="773"/>
    </location>
</feature>